<dbReference type="PROSITE" id="PS51257">
    <property type="entry name" value="PROKAR_LIPOPROTEIN"/>
    <property type="match status" value="1"/>
</dbReference>
<dbReference type="AlphaFoldDB" id="A0A7W4LMU9"/>
<dbReference type="Proteomes" id="UP000542720">
    <property type="component" value="Unassembled WGS sequence"/>
</dbReference>
<keyword evidence="1" id="KW-0732">Signal</keyword>
<reference evidence="2 3" key="1">
    <citation type="submission" date="2020-08" db="EMBL/GenBank/DDBJ databases">
        <authorList>
            <person name="Kim C.M."/>
        </authorList>
    </citation>
    <scope>NUCLEOTIDE SEQUENCE [LARGE SCALE GENOMIC DNA]</scope>
    <source>
        <strain evidence="2 3">UL070</strain>
    </source>
</reference>
<dbReference type="RefSeq" id="WP_183089494.1">
    <property type="nucleotide sequence ID" value="NZ_JACJUD010000004.1"/>
</dbReference>
<evidence type="ECO:0000256" key="1">
    <source>
        <dbReference type="SAM" id="SignalP"/>
    </source>
</evidence>
<protein>
    <recommendedName>
        <fullName evidence="4">Lipoprotein</fullName>
    </recommendedName>
</protein>
<evidence type="ECO:0000313" key="3">
    <source>
        <dbReference type="Proteomes" id="UP000542720"/>
    </source>
</evidence>
<feature type="signal peptide" evidence="1">
    <location>
        <begin position="1"/>
        <end position="21"/>
    </location>
</feature>
<evidence type="ECO:0008006" key="4">
    <source>
        <dbReference type="Google" id="ProtNLM"/>
    </source>
</evidence>
<proteinExistence type="predicted"/>
<accession>A0A7W4LMU9</accession>
<sequence>MSLQKLLGLIAVALVSACSTAPVTEQTAVPVPSERIYQPSYFGTASNVAGATVVFLRDSGLFGAGCSHNIYVDNIKVFSIRNGEQAVIHVPAGQHFYRLETGVGPCPNIATSQESSISGGAKQVYRILLPSDGSLRLTRVE</sequence>
<name>A0A7W4LMU9_9GAMM</name>
<evidence type="ECO:0000313" key="2">
    <source>
        <dbReference type="EMBL" id="MBB2495952.1"/>
    </source>
</evidence>
<feature type="chain" id="PRO_5030539810" description="Lipoprotein" evidence="1">
    <location>
        <begin position="22"/>
        <end position="141"/>
    </location>
</feature>
<organism evidence="2 3">
    <name type="scientific">Aquipseudomonas ullengensis</name>
    <dbReference type="NCBI Taxonomy" id="2759166"/>
    <lineage>
        <taxon>Bacteria</taxon>
        <taxon>Pseudomonadati</taxon>
        <taxon>Pseudomonadota</taxon>
        <taxon>Gammaproteobacteria</taxon>
        <taxon>Pseudomonadales</taxon>
        <taxon>Pseudomonadaceae</taxon>
        <taxon>Aquipseudomonas</taxon>
    </lineage>
</organism>
<gene>
    <name evidence="2" type="ORF">H3H51_13060</name>
</gene>
<comment type="caution">
    <text evidence="2">The sequence shown here is derived from an EMBL/GenBank/DDBJ whole genome shotgun (WGS) entry which is preliminary data.</text>
</comment>
<keyword evidence="3" id="KW-1185">Reference proteome</keyword>
<dbReference type="EMBL" id="JACJUD010000004">
    <property type="protein sequence ID" value="MBB2495952.1"/>
    <property type="molecule type" value="Genomic_DNA"/>
</dbReference>